<evidence type="ECO:0000259" key="3">
    <source>
        <dbReference type="PROSITE" id="PS51781"/>
    </source>
</evidence>
<feature type="signal peptide" evidence="2">
    <location>
        <begin position="1"/>
        <end position="30"/>
    </location>
</feature>
<feature type="domain" description="SH3b" evidence="3">
    <location>
        <begin position="554"/>
        <end position="616"/>
    </location>
</feature>
<dbReference type="OrthoDB" id="1690999at2"/>
<keyword evidence="5" id="KW-1185">Reference proteome</keyword>
<dbReference type="PANTHER" id="PTHR34408:SF1">
    <property type="entry name" value="GLYCOSYL HYDROLASE FAMILY 19 DOMAIN-CONTAINING PROTEIN HI_1415"/>
    <property type="match status" value="1"/>
</dbReference>
<keyword evidence="4" id="KW-0378">Hydrolase</keyword>
<dbReference type="InterPro" id="IPR002901">
    <property type="entry name" value="MGlyc_endo_b_GlcNAc-like_dom"/>
</dbReference>
<comment type="caution">
    <text evidence="4">The sequence shown here is derived from an EMBL/GenBank/DDBJ whole genome shotgun (WGS) entry which is preliminary data.</text>
</comment>
<keyword evidence="4" id="KW-0326">Glycosidase</keyword>
<dbReference type="AlphaFoldDB" id="A0A1U7M5Y3"/>
<dbReference type="Pfam" id="PF08239">
    <property type="entry name" value="SH3_3"/>
    <property type="match status" value="2"/>
</dbReference>
<proteinExistence type="predicted"/>
<feature type="coiled-coil region" evidence="1">
    <location>
        <begin position="43"/>
        <end position="96"/>
    </location>
</feature>
<dbReference type="EC" id="3.2.1.96" evidence="4"/>
<evidence type="ECO:0000313" key="4">
    <source>
        <dbReference type="EMBL" id="OLS02629.1"/>
    </source>
</evidence>
<dbReference type="InterPro" id="IPR003646">
    <property type="entry name" value="SH3-like_bac-type"/>
</dbReference>
<accession>A0A1U7M5Y3</accession>
<name>A0A1U7M5Y3_TISCR</name>
<dbReference type="SMART" id="SM00047">
    <property type="entry name" value="LYZ2"/>
    <property type="match status" value="1"/>
</dbReference>
<evidence type="ECO:0000313" key="5">
    <source>
        <dbReference type="Proteomes" id="UP000186112"/>
    </source>
</evidence>
<dbReference type="GO" id="GO:0033925">
    <property type="term" value="F:mannosyl-glycoprotein endo-beta-N-acetylglucosaminidase activity"/>
    <property type="evidence" value="ECO:0007669"/>
    <property type="project" value="UniProtKB-EC"/>
</dbReference>
<evidence type="ECO:0000256" key="1">
    <source>
        <dbReference type="SAM" id="Coils"/>
    </source>
</evidence>
<organism evidence="4 5">
    <name type="scientific">Tissierella creatinophila DSM 6911</name>
    <dbReference type="NCBI Taxonomy" id="1123403"/>
    <lineage>
        <taxon>Bacteria</taxon>
        <taxon>Bacillati</taxon>
        <taxon>Bacillota</taxon>
        <taxon>Tissierellia</taxon>
        <taxon>Tissierellales</taxon>
        <taxon>Tissierellaceae</taxon>
        <taxon>Tissierella</taxon>
    </lineage>
</organism>
<dbReference type="Gene3D" id="2.30.30.40">
    <property type="entry name" value="SH3 Domains"/>
    <property type="match status" value="2"/>
</dbReference>
<dbReference type="SMART" id="SM00287">
    <property type="entry name" value="SH3b"/>
    <property type="match status" value="2"/>
</dbReference>
<dbReference type="EMBL" id="LTDM01000022">
    <property type="protein sequence ID" value="OLS02629.1"/>
    <property type="molecule type" value="Genomic_DNA"/>
</dbReference>
<dbReference type="InterPro" id="IPR052354">
    <property type="entry name" value="Cell_Wall_Dynamics_Protein"/>
</dbReference>
<keyword evidence="1" id="KW-0175">Coiled coil</keyword>
<dbReference type="PANTHER" id="PTHR34408">
    <property type="entry name" value="FAMILY PROTEIN, PUTATIVE-RELATED"/>
    <property type="match status" value="1"/>
</dbReference>
<keyword evidence="2" id="KW-0732">Signal</keyword>
<feature type="domain" description="SH3b" evidence="3">
    <location>
        <begin position="621"/>
        <end position="687"/>
    </location>
</feature>
<dbReference type="GO" id="GO:0004040">
    <property type="term" value="F:amidase activity"/>
    <property type="evidence" value="ECO:0007669"/>
    <property type="project" value="InterPro"/>
</dbReference>
<evidence type="ECO:0000256" key="2">
    <source>
        <dbReference type="SAM" id="SignalP"/>
    </source>
</evidence>
<dbReference type="Proteomes" id="UP000186112">
    <property type="component" value="Unassembled WGS sequence"/>
</dbReference>
<dbReference type="PROSITE" id="PS51781">
    <property type="entry name" value="SH3B"/>
    <property type="match status" value="2"/>
</dbReference>
<dbReference type="Gene3D" id="1.10.530.10">
    <property type="match status" value="1"/>
</dbReference>
<reference evidence="4 5" key="1">
    <citation type="submission" date="2016-02" db="EMBL/GenBank/DDBJ databases">
        <title>Genome sequence of Tissierella creatinophila DSM 6911.</title>
        <authorList>
            <person name="Poehlein A."/>
            <person name="Daniel R."/>
        </authorList>
    </citation>
    <scope>NUCLEOTIDE SEQUENCE [LARGE SCALE GENOMIC DNA]</scope>
    <source>
        <strain evidence="4 5">DSM 6911</strain>
    </source>
</reference>
<feature type="chain" id="PRO_5013387211" evidence="2">
    <location>
        <begin position="31"/>
        <end position="882"/>
    </location>
</feature>
<dbReference type="Pfam" id="PF01832">
    <property type="entry name" value="Glucosaminidase"/>
    <property type="match status" value="1"/>
</dbReference>
<dbReference type="RefSeq" id="WP_084191884.1">
    <property type="nucleotide sequence ID" value="NZ_LTDM01000022.1"/>
</dbReference>
<sequence length="882" mass="99509">MKKTNQTPKRVVALSLATIISLNMSPIVFAQPDIVIPKQAPLAVEMEEVKKEAETEVEKVEEKIEKEVQPLQEEAVEVEKEEVKKEEVKKQEVYNNKYIETKISKSNLQSFEIEGSKVANSPHILKAKANSQNGVLYKFYVKDLSTNKWTVIQDYSEKTTATWTPGKDGEYWYGVHIKDKKSTEAKDAHLYVPITIEKLEKAKLESLELQGSGQVDSTHTIKAAGTSQNGVLYKYYVKDLSTNKWTVIQDYSEKTTATWTPSKKGNYWYGVHIKDKYSKDPVRDTHLYKNITIKPLEPAVVDAFEIEGKLEARSPQVLKANASSPNKALYKFYIKDLSTNKWTVIQDYSEKNTATWIPEKPGNYWYGVHVKDIESKEIIKDNHVYKNVKINPLSPAKLEELTISGGGYEKTNHILKAKASSTNGALYKFYVKDLSTNKWIVIQDYSTKDTATWKPNKIGKYWYGVHVKDKMSTNDKDTHKYTPFTINPPVYYNISNYSDTLSQALDKQMNVSGTKPQTSYNGGWVNATRSQVEQYLDPSRFLQFKPEGDIKPNNTEGTITISSLNVRSGPATTYEIVGKTTQGRVHKILGESGGWYLIDLDGVNGWVSGSYVSFTNSGKSEDKYLISLEITASGLNVRQNPDTVSPVLATVSNGSIYVVLEDKDGWYKINAGGKIGWVSGEFTKLINDVPREMYQFMVLSGQCGVTTSQMNHELRGKGIFEGKGSAFIEGSKKYNVNELYLMAHAFLETGNGTSSLAKGILVSTVDGKPVEPKVVYNMYGIGAVDSNPIKGGTERAYKEGWFTPELAITEGAHWISKNYINNQTYKQDTLYKMKWNPVKPGTHQYATDIAWPLKQTRQINIMMEFCRKIEGVILKFDIPKYR</sequence>
<protein>
    <submittedName>
        <fullName evidence="4">Beta-N-acetylglucosaminidase</fullName>
        <ecNumber evidence="4">3.2.1.96</ecNumber>
    </submittedName>
</protein>
<gene>
    <name evidence="4" type="primary">lytD</name>
    <name evidence="4" type="ORF">TICRE_14300</name>
</gene>